<evidence type="ECO:0000259" key="3">
    <source>
        <dbReference type="Pfam" id="PF02729"/>
    </source>
</evidence>
<dbReference type="SUPFAM" id="SSF53671">
    <property type="entry name" value="Aspartate/ornithine carbamoyltransferase"/>
    <property type="match status" value="1"/>
</dbReference>
<evidence type="ECO:0000313" key="5">
    <source>
        <dbReference type="Proteomes" id="UP000199182"/>
    </source>
</evidence>
<dbReference type="STRING" id="258515.SAMN05192585_1138"/>
<protein>
    <submittedName>
        <fullName evidence="4">Ornithine carbamoyltransferase</fullName>
    </submittedName>
</protein>
<dbReference type="GO" id="GO:0042450">
    <property type="term" value="P:L-arginine biosynthetic process via ornithine"/>
    <property type="evidence" value="ECO:0007669"/>
    <property type="project" value="TreeGrafter"/>
</dbReference>
<gene>
    <name evidence="4" type="ORF">SAMN05192585_1138</name>
</gene>
<dbReference type="Pfam" id="PF00185">
    <property type="entry name" value="OTCace"/>
    <property type="match status" value="1"/>
</dbReference>
<keyword evidence="1 4" id="KW-0808">Transferase</keyword>
<dbReference type="PANTHER" id="PTHR45753">
    <property type="entry name" value="ORNITHINE CARBAMOYLTRANSFERASE, MITOCHONDRIAL"/>
    <property type="match status" value="1"/>
</dbReference>
<dbReference type="GO" id="GO:0019240">
    <property type="term" value="P:citrulline biosynthetic process"/>
    <property type="evidence" value="ECO:0007669"/>
    <property type="project" value="TreeGrafter"/>
</dbReference>
<feature type="domain" description="Aspartate/ornithine carbamoyltransferase carbamoyl-P binding" evidence="3">
    <location>
        <begin position="4"/>
        <end position="138"/>
    </location>
</feature>
<dbReference type="Proteomes" id="UP000199182">
    <property type="component" value="Unassembled WGS sequence"/>
</dbReference>
<dbReference type="EMBL" id="FNID01000013">
    <property type="protein sequence ID" value="SDN18700.1"/>
    <property type="molecule type" value="Genomic_DNA"/>
</dbReference>
<dbReference type="GO" id="GO:0016597">
    <property type="term" value="F:amino acid binding"/>
    <property type="evidence" value="ECO:0007669"/>
    <property type="project" value="InterPro"/>
</dbReference>
<reference evidence="4 5" key="1">
    <citation type="submission" date="2016-10" db="EMBL/GenBank/DDBJ databases">
        <authorList>
            <person name="de Groot N.N."/>
        </authorList>
    </citation>
    <scope>NUCLEOTIDE SEQUENCE [LARGE SCALE GENOMIC DNA]</scope>
    <source>
        <strain evidence="4 5">CGMCC 1.5012</strain>
    </source>
</reference>
<dbReference type="InterPro" id="IPR002292">
    <property type="entry name" value="Orn/put_carbamltrans"/>
</dbReference>
<dbReference type="OrthoDB" id="9802587at2"/>
<feature type="domain" description="Aspartate/ornithine carbamoyltransferase Asp/Orn-binding" evidence="2">
    <location>
        <begin position="145"/>
        <end position="296"/>
    </location>
</feature>
<dbReference type="InterPro" id="IPR006132">
    <property type="entry name" value="Asp/Orn_carbamoyltranf_P-bd"/>
</dbReference>
<proteinExistence type="predicted"/>
<dbReference type="AlphaFoldDB" id="A0A1G9ZB79"/>
<dbReference type="InterPro" id="IPR006131">
    <property type="entry name" value="Asp_carbamoyltransf_Asp/Orn-bd"/>
</dbReference>
<evidence type="ECO:0000256" key="1">
    <source>
        <dbReference type="ARBA" id="ARBA00022679"/>
    </source>
</evidence>
<dbReference type="Pfam" id="PF02729">
    <property type="entry name" value="OTCace_N"/>
    <property type="match status" value="1"/>
</dbReference>
<accession>A0A1G9ZB79</accession>
<organism evidence="4 5">
    <name type="scientific">Acetanaerobacterium elongatum</name>
    <dbReference type="NCBI Taxonomy" id="258515"/>
    <lineage>
        <taxon>Bacteria</taxon>
        <taxon>Bacillati</taxon>
        <taxon>Bacillota</taxon>
        <taxon>Clostridia</taxon>
        <taxon>Eubacteriales</taxon>
        <taxon>Oscillospiraceae</taxon>
        <taxon>Acetanaerobacterium</taxon>
    </lineage>
</organism>
<sequence>MPGLIALTDLSGDDLIRILDRADILADAWKQNKMPQVLKNKQVGLWFYGQGFRNRVAFEIGARAMGASVSYIPGELGINEPLEDVGHYLDNWFSLLVIRSKNHKDVLYLSNNIDTPIINARTNYNHPCEILGDLQFIRKYRGSIDGLNVVFVGEITNLCMSWFEAAVRLPISVTQVAPDGYLADKALLQQLNAQSVGEILVSSHLDPLLRNADLIYTDCWPRADNNDDAHRIKEMFLPYQITSTHLQLLKEGALFLPCPPVTRGQEVSFNAMKSPVCLNYEAKDYLLHSQNAVLEFLAGC</sequence>
<keyword evidence="5" id="KW-1185">Reference proteome</keyword>
<dbReference type="Gene3D" id="3.40.50.1370">
    <property type="entry name" value="Aspartate/ornithine carbamoyltransferase"/>
    <property type="match status" value="2"/>
</dbReference>
<evidence type="ECO:0000313" key="4">
    <source>
        <dbReference type="EMBL" id="SDN18700.1"/>
    </source>
</evidence>
<name>A0A1G9ZB79_9FIRM</name>
<dbReference type="InterPro" id="IPR036901">
    <property type="entry name" value="Asp/Orn_carbamoylTrfase_sf"/>
</dbReference>
<evidence type="ECO:0000259" key="2">
    <source>
        <dbReference type="Pfam" id="PF00185"/>
    </source>
</evidence>
<dbReference type="RefSeq" id="WP_092639590.1">
    <property type="nucleotide sequence ID" value="NZ_FNID01000013.1"/>
</dbReference>
<dbReference type="GO" id="GO:0004585">
    <property type="term" value="F:ornithine carbamoyltransferase activity"/>
    <property type="evidence" value="ECO:0007669"/>
    <property type="project" value="TreeGrafter"/>
</dbReference>
<dbReference type="PRINTS" id="PR00102">
    <property type="entry name" value="OTCASE"/>
</dbReference>
<dbReference type="PANTHER" id="PTHR45753:SF3">
    <property type="entry name" value="ORNITHINE TRANSCARBAMYLASE, MITOCHONDRIAL"/>
    <property type="match status" value="1"/>
</dbReference>